<protein>
    <submittedName>
        <fullName evidence="1">Uncharacterized protein</fullName>
    </submittedName>
</protein>
<proteinExistence type="predicted"/>
<dbReference type="AlphaFoldDB" id="A0A484NI85"/>
<gene>
    <name evidence="1" type="ORF">CCAM_LOCUS42013</name>
</gene>
<evidence type="ECO:0000313" key="1">
    <source>
        <dbReference type="EMBL" id="VFR00238.1"/>
    </source>
</evidence>
<dbReference type="Proteomes" id="UP000595140">
    <property type="component" value="Unassembled WGS sequence"/>
</dbReference>
<organism evidence="1 2">
    <name type="scientific">Cuscuta campestris</name>
    <dbReference type="NCBI Taxonomy" id="132261"/>
    <lineage>
        <taxon>Eukaryota</taxon>
        <taxon>Viridiplantae</taxon>
        <taxon>Streptophyta</taxon>
        <taxon>Embryophyta</taxon>
        <taxon>Tracheophyta</taxon>
        <taxon>Spermatophyta</taxon>
        <taxon>Magnoliopsida</taxon>
        <taxon>eudicotyledons</taxon>
        <taxon>Gunneridae</taxon>
        <taxon>Pentapetalae</taxon>
        <taxon>asterids</taxon>
        <taxon>lamiids</taxon>
        <taxon>Solanales</taxon>
        <taxon>Convolvulaceae</taxon>
        <taxon>Cuscuteae</taxon>
        <taxon>Cuscuta</taxon>
        <taxon>Cuscuta subgen. Grammica</taxon>
        <taxon>Cuscuta sect. Cleistogrammica</taxon>
    </lineage>
</organism>
<reference evidence="1 2" key="1">
    <citation type="submission" date="2018-04" db="EMBL/GenBank/DDBJ databases">
        <authorList>
            <person name="Vogel A."/>
        </authorList>
    </citation>
    <scope>NUCLEOTIDE SEQUENCE [LARGE SCALE GENOMIC DNA]</scope>
</reference>
<dbReference type="EMBL" id="OOIL02006685">
    <property type="protein sequence ID" value="VFR00238.1"/>
    <property type="molecule type" value="Genomic_DNA"/>
</dbReference>
<keyword evidence="2" id="KW-1185">Reference proteome</keyword>
<evidence type="ECO:0000313" key="2">
    <source>
        <dbReference type="Proteomes" id="UP000595140"/>
    </source>
</evidence>
<accession>A0A484NI85</accession>
<name>A0A484NI85_9ASTE</name>
<sequence>MMSPRQMPLVEAAVVLNPVGFDTESRSRPHLIAPRVKHLHNFTVLVGVSIPSRKLGLIIQAHKREGG</sequence>